<dbReference type="EMBL" id="JAPEIS010000012">
    <property type="protein sequence ID" value="KAJ8060914.1"/>
    <property type="molecule type" value="Genomic_DNA"/>
</dbReference>
<comment type="caution">
    <text evidence="2">The sequence shown here is derived from an EMBL/GenBank/DDBJ whole genome shotgun (WGS) entry which is preliminary data.</text>
</comment>
<dbReference type="Proteomes" id="UP001152300">
    <property type="component" value="Unassembled WGS sequence"/>
</dbReference>
<dbReference type="PANTHER" id="PTHR35910">
    <property type="entry name" value="2EXR DOMAIN-CONTAINING PROTEIN"/>
    <property type="match status" value="1"/>
</dbReference>
<dbReference type="InterPro" id="IPR045518">
    <property type="entry name" value="2EXR"/>
</dbReference>
<gene>
    <name evidence="2" type="ORF">OCU04_009994</name>
</gene>
<proteinExistence type="predicted"/>
<dbReference type="Pfam" id="PF20150">
    <property type="entry name" value="2EXR"/>
    <property type="match status" value="1"/>
</dbReference>
<feature type="domain" description="2EXR" evidence="1">
    <location>
        <begin position="5"/>
        <end position="115"/>
    </location>
</feature>
<organism evidence="2 3">
    <name type="scientific">Sclerotinia nivalis</name>
    <dbReference type="NCBI Taxonomy" id="352851"/>
    <lineage>
        <taxon>Eukaryota</taxon>
        <taxon>Fungi</taxon>
        <taxon>Dikarya</taxon>
        <taxon>Ascomycota</taxon>
        <taxon>Pezizomycotina</taxon>
        <taxon>Leotiomycetes</taxon>
        <taxon>Helotiales</taxon>
        <taxon>Sclerotiniaceae</taxon>
        <taxon>Sclerotinia</taxon>
    </lineage>
</organism>
<keyword evidence="3" id="KW-1185">Reference proteome</keyword>
<name>A0A9X0ADP4_9HELO</name>
<dbReference type="OrthoDB" id="3439380at2759"/>
<protein>
    <recommendedName>
        <fullName evidence="1">2EXR domain-containing protein</fullName>
    </recommendedName>
</protein>
<reference evidence="2" key="1">
    <citation type="submission" date="2022-11" db="EMBL/GenBank/DDBJ databases">
        <title>Genome Resource of Sclerotinia nivalis Strain SnTB1, a Plant Pathogen Isolated from American Ginseng.</title>
        <authorList>
            <person name="Fan S."/>
        </authorList>
    </citation>
    <scope>NUCLEOTIDE SEQUENCE</scope>
    <source>
        <strain evidence="2">SnTB1</strain>
    </source>
</reference>
<dbReference type="AlphaFoldDB" id="A0A9X0ADP4"/>
<dbReference type="PANTHER" id="PTHR35910:SF1">
    <property type="entry name" value="2EXR DOMAIN-CONTAINING PROTEIN"/>
    <property type="match status" value="1"/>
</dbReference>
<accession>A0A9X0ADP4</accession>
<evidence type="ECO:0000313" key="3">
    <source>
        <dbReference type="Proteomes" id="UP001152300"/>
    </source>
</evidence>
<evidence type="ECO:0000259" key="1">
    <source>
        <dbReference type="Pfam" id="PF20150"/>
    </source>
</evidence>
<sequence length="404" mass="46822">MATDFPKFSLLPTELRRKIWSFCMPENRVLEFDFPQMDILETTCTTSLTSIANAKPPIFSQVCREAHDVAFTEGGFLWDLPNLRKAKGLEELPEDDLDLIAEINNPWFCPKTDTVHLHWQQSYQELYDSDNKPFPALVAHAGISQGGSIMADVVLPFQDEFTYDCSGHPRGIMYDYWGFPRGIDFDGMTEALALERLSGFKTCLFVVIIHSTDTRVVDSGLFGSLAAPIQLVDAMDRETIRRMYELWWTTFDDDSKLKDSEPEKIFEEMVYTPDDFESRVCLWHEWFERTWLWNRWLDKFHEGTLNTISPPEDVFTGPKLGQKGTPLHPLDIHMPEQDFNKAHPWVQESLDVKPRFHPVIMFRYCSGNCYTLGRPKPPKWHSPWAPGIRLNLSSYLQITRLNLT</sequence>
<evidence type="ECO:0000313" key="2">
    <source>
        <dbReference type="EMBL" id="KAJ8060914.1"/>
    </source>
</evidence>